<sequence>MLQVLANLIKETVKNLVVTELQKTIQFNSEVISELKSALVKGTKIEALEAKVDELEQYQRRQCLRIIGVEEQEAEDTDKLVMEVGKRIGVDVNVMDIDRSHRIGRRDVGNDRPRPIIVKFVSYRKRSEVLKK</sequence>
<comment type="caution">
    <text evidence="1">The sequence shown here is derived from an EMBL/GenBank/DDBJ whole genome shotgun (WGS) entry which is preliminary data.</text>
</comment>
<name>A0ABQ8RZQ7_PERAM</name>
<accession>A0ABQ8RZQ7</accession>
<dbReference type="Gene3D" id="3.30.70.1820">
    <property type="entry name" value="L1 transposable element, RRM domain"/>
    <property type="match status" value="1"/>
</dbReference>
<dbReference type="EMBL" id="JAJSOF020000038">
    <property type="protein sequence ID" value="KAJ4427147.1"/>
    <property type="molecule type" value="Genomic_DNA"/>
</dbReference>
<evidence type="ECO:0000313" key="1">
    <source>
        <dbReference type="EMBL" id="KAJ4427147.1"/>
    </source>
</evidence>
<dbReference type="Proteomes" id="UP001148838">
    <property type="component" value="Unassembled WGS sequence"/>
</dbReference>
<gene>
    <name evidence="1" type="ORF">ANN_24763</name>
</gene>
<protein>
    <submittedName>
        <fullName evidence="1">Uncharacterized protein</fullName>
    </submittedName>
</protein>
<dbReference type="InterPro" id="IPR004244">
    <property type="entry name" value="Transposase_22"/>
</dbReference>
<evidence type="ECO:0000313" key="2">
    <source>
        <dbReference type="Proteomes" id="UP001148838"/>
    </source>
</evidence>
<keyword evidence="2" id="KW-1185">Reference proteome</keyword>
<dbReference type="PANTHER" id="PTHR11505">
    <property type="entry name" value="L1 TRANSPOSABLE ELEMENT-RELATED"/>
    <property type="match status" value="1"/>
</dbReference>
<reference evidence="1 2" key="1">
    <citation type="journal article" date="2022" name="Allergy">
        <title>Genome assembly and annotation of Periplaneta americana reveal a comprehensive cockroach allergen profile.</title>
        <authorList>
            <person name="Wang L."/>
            <person name="Xiong Q."/>
            <person name="Saelim N."/>
            <person name="Wang L."/>
            <person name="Nong W."/>
            <person name="Wan A.T."/>
            <person name="Shi M."/>
            <person name="Liu X."/>
            <person name="Cao Q."/>
            <person name="Hui J.H.L."/>
            <person name="Sookrung N."/>
            <person name="Leung T.F."/>
            <person name="Tungtrongchitr A."/>
            <person name="Tsui S.K.W."/>
        </authorList>
    </citation>
    <scope>NUCLEOTIDE SEQUENCE [LARGE SCALE GENOMIC DNA]</scope>
    <source>
        <strain evidence="1">PWHHKU_190912</strain>
    </source>
</reference>
<proteinExistence type="predicted"/>
<organism evidence="1 2">
    <name type="scientific">Periplaneta americana</name>
    <name type="common">American cockroach</name>
    <name type="synonym">Blatta americana</name>
    <dbReference type="NCBI Taxonomy" id="6978"/>
    <lineage>
        <taxon>Eukaryota</taxon>
        <taxon>Metazoa</taxon>
        <taxon>Ecdysozoa</taxon>
        <taxon>Arthropoda</taxon>
        <taxon>Hexapoda</taxon>
        <taxon>Insecta</taxon>
        <taxon>Pterygota</taxon>
        <taxon>Neoptera</taxon>
        <taxon>Polyneoptera</taxon>
        <taxon>Dictyoptera</taxon>
        <taxon>Blattodea</taxon>
        <taxon>Blattoidea</taxon>
        <taxon>Blattidae</taxon>
        <taxon>Blattinae</taxon>
        <taxon>Periplaneta</taxon>
    </lineage>
</organism>